<feature type="region of interest" description="Disordered" evidence="5">
    <location>
        <begin position="257"/>
        <end position="284"/>
    </location>
</feature>
<name>A0AAV8UYR1_9RHOD</name>
<dbReference type="AlphaFoldDB" id="A0AAV8UYR1"/>
<evidence type="ECO:0000256" key="5">
    <source>
        <dbReference type="SAM" id="MobiDB-lite"/>
    </source>
</evidence>
<feature type="compositionally biased region" description="Basic and acidic residues" evidence="5">
    <location>
        <begin position="36"/>
        <end position="46"/>
    </location>
</feature>
<dbReference type="SUPFAM" id="SSF57667">
    <property type="entry name" value="beta-beta-alpha zinc fingers"/>
    <property type="match status" value="1"/>
</dbReference>
<dbReference type="InterPro" id="IPR013087">
    <property type="entry name" value="Znf_C2H2_type"/>
</dbReference>
<dbReference type="GO" id="GO:0008270">
    <property type="term" value="F:zinc ion binding"/>
    <property type="evidence" value="ECO:0007669"/>
    <property type="project" value="UniProtKB-KW"/>
</dbReference>
<keyword evidence="1" id="KW-0479">Metal-binding</keyword>
<feature type="domain" description="C2H2-type" evidence="6">
    <location>
        <begin position="19"/>
        <end position="48"/>
    </location>
</feature>
<sequence length="284" mass="32259">MTRQGLKEHQRTHTLETPYTCRYDCGRSFRWRSSLAHHEKTAHGGPERSAQLDYDEMKDSSMQNTTGERSPHQGEHEQGAGIESMELDEIDEERTRFSLSEDLAPHPPPLASSTRTEGPVDTGRRSFDGMFSYQKRSVTARMVERSQQETFPSSRPTANAAPRRDESPIRHAGRRLARMSSAETLPRTQLEEPVAEWLRTQRRTRSLKLGRKISWPSAQGSEVTMYSNTNGPAGSRQFRGEREEAEFDQVLASLLTDSQQVEETSKSEFQEDSASTEKSPWNSP</sequence>
<evidence type="ECO:0000256" key="4">
    <source>
        <dbReference type="PROSITE-ProRule" id="PRU00042"/>
    </source>
</evidence>
<evidence type="ECO:0000313" key="7">
    <source>
        <dbReference type="EMBL" id="KAJ8907740.1"/>
    </source>
</evidence>
<organism evidence="7 8">
    <name type="scientific">Rhodosorus marinus</name>
    <dbReference type="NCBI Taxonomy" id="101924"/>
    <lineage>
        <taxon>Eukaryota</taxon>
        <taxon>Rhodophyta</taxon>
        <taxon>Stylonematophyceae</taxon>
        <taxon>Stylonematales</taxon>
        <taxon>Stylonemataceae</taxon>
        <taxon>Rhodosorus</taxon>
    </lineage>
</organism>
<dbReference type="Proteomes" id="UP001157974">
    <property type="component" value="Unassembled WGS sequence"/>
</dbReference>
<keyword evidence="2 4" id="KW-0863">Zinc-finger</keyword>
<proteinExistence type="predicted"/>
<dbReference type="InterPro" id="IPR036236">
    <property type="entry name" value="Znf_C2H2_sf"/>
</dbReference>
<dbReference type="PROSITE" id="PS00028">
    <property type="entry name" value="ZINC_FINGER_C2H2_1"/>
    <property type="match status" value="1"/>
</dbReference>
<dbReference type="Gene3D" id="3.30.160.60">
    <property type="entry name" value="Classic Zinc Finger"/>
    <property type="match status" value="1"/>
</dbReference>
<reference evidence="7 8" key="1">
    <citation type="journal article" date="2023" name="Nat. Commun.">
        <title>Origin of minicircular mitochondrial genomes in red algae.</title>
        <authorList>
            <person name="Lee Y."/>
            <person name="Cho C.H."/>
            <person name="Lee Y.M."/>
            <person name="Park S.I."/>
            <person name="Yang J.H."/>
            <person name="West J.A."/>
            <person name="Bhattacharya D."/>
            <person name="Yoon H.S."/>
        </authorList>
    </citation>
    <scope>NUCLEOTIDE SEQUENCE [LARGE SCALE GENOMIC DNA]</scope>
    <source>
        <strain evidence="7 8">CCMP1338</strain>
        <tissue evidence="7">Whole cell</tissue>
    </source>
</reference>
<evidence type="ECO:0000256" key="3">
    <source>
        <dbReference type="ARBA" id="ARBA00022833"/>
    </source>
</evidence>
<evidence type="ECO:0000259" key="6">
    <source>
        <dbReference type="PROSITE" id="PS50157"/>
    </source>
</evidence>
<keyword evidence="8" id="KW-1185">Reference proteome</keyword>
<evidence type="ECO:0000256" key="1">
    <source>
        <dbReference type="ARBA" id="ARBA00022723"/>
    </source>
</evidence>
<feature type="region of interest" description="Disordered" evidence="5">
    <location>
        <begin position="208"/>
        <end position="243"/>
    </location>
</feature>
<protein>
    <recommendedName>
        <fullName evidence="6">C2H2-type domain-containing protein</fullName>
    </recommendedName>
</protein>
<evidence type="ECO:0000256" key="2">
    <source>
        <dbReference type="ARBA" id="ARBA00022771"/>
    </source>
</evidence>
<feature type="compositionally biased region" description="Polar residues" evidence="5">
    <location>
        <begin position="148"/>
        <end position="157"/>
    </location>
</feature>
<feature type="compositionally biased region" description="Polar residues" evidence="5">
    <location>
        <begin position="216"/>
        <end position="232"/>
    </location>
</feature>
<evidence type="ECO:0000313" key="8">
    <source>
        <dbReference type="Proteomes" id="UP001157974"/>
    </source>
</evidence>
<keyword evidence="3" id="KW-0862">Zinc</keyword>
<dbReference type="PROSITE" id="PS50157">
    <property type="entry name" value="ZINC_FINGER_C2H2_2"/>
    <property type="match status" value="1"/>
</dbReference>
<comment type="caution">
    <text evidence="7">The sequence shown here is derived from an EMBL/GenBank/DDBJ whole genome shotgun (WGS) entry which is preliminary data.</text>
</comment>
<feature type="region of interest" description="Disordered" evidence="5">
    <location>
        <begin position="36"/>
        <end position="194"/>
    </location>
</feature>
<accession>A0AAV8UYR1</accession>
<feature type="compositionally biased region" description="Basic and acidic residues" evidence="5">
    <location>
        <begin position="69"/>
        <end position="78"/>
    </location>
</feature>
<dbReference type="EMBL" id="JAMWBK010000002">
    <property type="protein sequence ID" value="KAJ8907740.1"/>
    <property type="molecule type" value="Genomic_DNA"/>
</dbReference>
<dbReference type="FunFam" id="3.30.160.60:FF:002343">
    <property type="entry name" value="Zinc finger protein 33A"/>
    <property type="match status" value="1"/>
</dbReference>
<feature type="compositionally biased region" description="Polar residues" evidence="5">
    <location>
        <begin position="272"/>
        <end position="284"/>
    </location>
</feature>
<gene>
    <name evidence="7" type="ORF">NDN08_007846</name>
</gene>